<evidence type="ECO:0000256" key="1">
    <source>
        <dbReference type="ARBA" id="ARBA00004141"/>
    </source>
</evidence>
<feature type="domain" description="G-protein coupled receptors family 3 profile" evidence="7">
    <location>
        <begin position="1187"/>
        <end position="1431"/>
    </location>
</feature>
<dbReference type="InParanoid" id="K1QP02"/>
<proteinExistence type="predicted"/>
<keyword evidence="2" id="KW-0812">Transmembrane</keyword>
<dbReference type="Pfam" id="PF01094">
    <property type="entry name" value="ANF_receptor"/>
    <property type="match status" value="1"/>
</dbReference>
<dbReference type="HOGENOM" id="CLU_242442_0_0_1"/>
<accession>K1QP02</accession>
<evidence type="ECO:0000256" key="3">
    <source>
        <dbReference type="ARBA" id="ARBA00022989"/>
    </source>
</evidence>
<protein>
    <submittedName>
        <fullName evidence="8">Metabotropic glutamate receptor 2</fullName>
    </submittedName>
</protein>
<dbReference type="Gene3D" id="3.40.50.2300">
    <property type="match status" value="4"/>
</dbReference>
<evidence type="ECO:0000256" key="2">
    <source>
        <dbReference type="ARBA" id="ARBA00022692"/>
    </source>
</evidence>
<dbReference type="Pfam" id="PF00003">
    <property type="entry name" value="7tm_3"/>
    <property type="match status" value="1"/>
</dbReference>
<sequence>MFLQLSVIFSVVLLSRKRAEAEVVTPVYSAGGDPGVVGLLDIHRFTENEMCMDFSPRTAEMTFALEWFHQDMVKKGISPIPGLVIYDTCGDVRRTLVILGSLLSSQSTNISSVISYGHPALQSRISQFLQPFGILHININQTAYVSTQGDRSIDISTVSPWRVRDILTIVMELKWNNLALISSQHPSAIASRRNTFRAVHDGFSEDITPFTGMYQLMKDVGGEMTSYINRGYITVAEVYGNEISIRNTLTWSQVKSLPHDACPRNHCGNCTTPSPPLTKPETRLVEGDMIIRLQLPLTQKSLLGKSCDDWKTEGVILTEVFKYEVSKFAGQFPNMLKHIKLGGVAFDSCQGDPTRNENITADIELIDDDEILTPKPFSSGQRFTVSSLGVSFGDPDSSQFVHAAVELLKSLKWTYVHVVFSPGETLITDFETYLKKTGHDICVPNKIAVENNATDIAIKLQKSLTKSSGGAFLLLTNAKDTLFLKTLFSTINNAFSGVNLITFPWNRNIITHPGTIFISSSTSSVDDVVSIVQNLKPDSNLTDIILKSFHEHRYKCSINMHQEMIYPDICSSYPTLANDTLPKPLISVLRKAVEVVTSLLDRYYRASCPSQTGKCNNMTNRVDLSKFLTATGDSWNYYRELMTKKDVYIYQGNSISGTAMKVGSISEDGVVSVSANNVITYNPDFVSYTAVHQCHDWCPECHGCSSPSVATIENLYQSGDIIIAGLFPVHKSQSSFCDALNTDVRADIMVDAFLFALASAKERYPYLLPGVNLGSLVLDTCSDGNMAAQTLMNFETCKANYKDRDLVAGPQLVTMYMSTDSMSISNQIQDTLQKYNKSSFAINHETSSVNNDITSRFYSTYSKAGIRTIFEILNKTQWSYINIARSNSSMFDSVVDEFLWQSRNYNICVHGVSSIAQYKVERLSTLSMTVIFANIKEIEIFFKFLIASPTDHSFIIGEIGPSWSDVSDIVIPNNVRILAIERTGKINTDLVKAFSEGPSTIFSRNPWKTEFEKALSSCISPSCASGVDLQLASNIVFGVDVMLHAFHNRYKKSCSNYYGVCQQLANEKVQLQKEHFNNISFTYLNNIHINFPPRNVETWAFVVKNFNGGTLVDVGNYSDGILHFDPYNIYDTNGRKFHMQESRCYSNCRCIGLEDETNSTFESAEDPFANMELKFFKSSSMLNKDLWTIIVLIISIGGAFVAFCFVIFVLQKVFAGLLAKRYVGLGILLLVSIIFLFLSVLPFVFTPSNVVCSTRFFIPGFAYSLSFATLLVKIMSLRSYKLIGLGGELSNINQFLTVLFITGVQISMGIHFWYIEDQQLGFMRTRLNDVNQLEYACVFDRIEFVQYLVFVMFLILLCAIYSIFVRNETKNMGEAKFIMVYSWLCIPIWVAWVVCLIVLPRFWAEVIVCVGILTCATLMTLIVFLPKLHRISRLKYDVKRSGMENGGYKVDTDFMFERPYTLPTSSRSSNKYSVKSNPSPLSLKRLFFSNSLLPFICDDHMHGSKMEMGVA</sequence>
<organism evidence="8">
    <name type="scientific">Magallana gigas</name>
    <name type="common">Pacific oyster</name>
    <name type="synonym">Crassostrea gigas</name>
    <dbReference type="NCBI Taxonomy" id="29159"/>
    <lineage>
        <taxon>Eukaryota</taxon>
        <taxon>Metazoa</taxon>
        <taxon>Spiralia</taxon>
        <taxon>Lophotrochozoa</taxon>
        <taxon>Mollusca</taxon>
        <taxon>Bivalvia</taxon>
        <taxon>Autobranchia</taxon>
        <taxon>Pteriomorphia</taxon>
        <taxon>Ostreida</taxon>
        <taxon>Ostreoidea</taxon>
        <taxon>Ostreidae</taxon>
        <taxon>Magallana</taxon>
    </lineage>
</organism>
<reference evidence="8" key="1">
    <citation type="journal article" date="2012" name="Nature">
        <title>The oyster genome reveals stress adaptation and complexity of shell formation.</title>
        <authorList>
            <person name="Zhang G."/>
            <person name="Fang X."/>
            <person name="Guo X."/>
            <person name="Li L."/>
            <person name="Luo R."/>
            <person name="Xu F."/>
            <person name="Yang P."/>
            <person name="Zhang L."/>
            <person name="Wang X."/>
            <person name="Qi H."/>
            <person name="Xiong Z."/>
            <person name="Que H."/>
            <person name="Xie Y."/>
            <person name="Holland P.W."/>
            <person name="Paps J."/>
            <person name="Zhu Y."/>
            <person name="Wu F."/>
            <person name="Chen Y."/>
            <person name="Wang J."/>
            <person name="Peng C."/>
            <person name="Meng J."/>
            <person name="Yang L."/>
            <person name="Liu J."/>
            <person name="Wen B."/>
            <person name="Zhang N."/>
            <person name="Huang Z."/>
            <person name="Zhu Q."/>
            <person name="Feng Y."/>
            <person name="Mount A."/>
            <person name="Hedgecock D."/>
            <person name="Xu Z."/>
            <person name="Liu Y."/>
            <person name="Domazet-Loso T."/>
            <person name="Du Y."/>
            <person name="Sun X."/>
            <person name="Zhang S."/>
            <person name="Liu B."/>
            <person name="Cheng P."/>
            <person name="Jiang X."/>
            <person name="Li J."/>
            <person name="Fan D."/>
            <person name="Wang W."/>
            <person name="Fu W."/>
            <person name="Wang T."/>
            <person name="Wang B."/>
            <person name="Zhang J."/>
            <person name="Peng Z."/>
            <person name="Li Y."/>
            <person name="Li N."/>
            <person name="Wang J."/>
            <person name="Chen M."/>
            <person name="He Y."/>
            <person name="Tan F."/>
            <person name="Song X."/>
            <person name="Zheng Q."/>
            <person name="Huang R."/>
            <person name="Yang H."/>
            <person name="Du X."/>
            <person name="Chen L."/>
            <person name="Yang M."/>
            <person name="Gaffney P.M."/>
            <person name="Wang S."/>
            <person name="Luo L."/>
            <person name="She Z."/>
            <person name="Ming Y."/>
            <person name="Huang W."/>
            <person name="Zhang S."/>
            <person name="Huang B."/>
            <person name="Zhang Y."/>
            <person name="Qu T."/>
            <person name="Ni P."/>
            <person name="Miao G."/>
            <person name="Wang J."/>
            <person name="Wang Q."/>
            <person name="Steinberg C.E."/>
            <person name="Wang H."/>
            <person name="Li N."/>
            <person name="Qian L."/>
            <person name="Zhang G."/>
            <person name="Li Y."/>
            <person name="Yang H."/>
            <person name="Liu X."/>
            <person name="Wang J."/>
            <person name="Yin Y."/>
            <person name="Wang J."/>
        </authorList>
    </citation>
    <scope>NUCLEOTIDE SEQUENCE [LARGE SCALE GENOMIC DNA]</scope>
    <source>
        <strain evidence="8">05x7-T-G4-1.051#20</strain>
    </source>
</reference>
<dbReference type="InterPro" id="IPR001828">
    <property type="entry name" value="ANF_lig-bd_rcpt"/>
</dbReference>
<dbReference type="EMBL" id="JH816435">
    <property type="protein sequence ID" value="EKC35618.1"/>
    <property type="molecule type" value="Genomic_DNA"/>
</dbReference>
<dbReference type="InterPro" id="IPR028082">
    <property type="entry name" value="Peripla_BP_I"/>
</dbReference>
<evidence type="ECO:0000259" key="7">
    <source>
        <dbReference type="PROSITE" id="PS50259"/>
    </source>
</evidence>
<keyword evidence="5 8" id="KW-0675">Receptor</keyword>
<comment type="subcellular location">
    <subcellularLocation>
        <location evidence="1">Membrane</location>
        <topology evidence="1">Multi-pass membrane protein</topology>
    </subcellularLocation>
</comment>
<dbReference type="GO" id="GO:0004930">
    <property type="term" value="F:G protein-coupled receptor activity"/>
    <property type="evidence" value="ECO:0007669"/>
    <property type="project" value="InterPro"/>
</dbReference>
<name>K1QP02_MAGGI</name>
<keyword evidence="4" id="KW-0472">Membrane</keyword>
<evidence type="ECO:0000313" key="8">
    <source>
        <dbReference type="EMBL" id="EKC35618.1"/>
    </source>
</evidence>
<dbReference type="PANTHER" id="PTHR24060">
    <property type="entry name" value="METABOTROPIC GLUTAMATE RECEPTOR"/>
    <property type="match status" value="1"/>
</dbReference>
<dbReference type="InterPro" id="IPR017978">
    <property type="entry name" value="GPCR_3_C"/>
</dbReference>
<dbReference type="CDD" id="cd13953">
    <property type="entry name" value="7tm_classC_mGluR-like"/>
    <property type="match status" value="1"/>
</dbReference>
<dbReference type="PROSITE" id="PS50259">
    <property type="entry name" value="G_PROTEIN_RECEP_F3_4"/>
    <property type="match status" value="1"/>
</dbReference>
<evidence type="ECO:0000256" key="5">
    <source>
        <dbReference type="ARBA" id="ARBA00023170"/>
    </source>
</evidence>
<keyword evidence="6" id="KW-0325">Glycoprotein</keyword>
<dbReference type="GO" id="GO:0016020">
    <property type="term" value="C:membrane"/>
    <property type="evidence" value="ECO:0007669"/>
    <property type="project" value="UniProtKB-SubCell"/>
</dbReference>
<dbReference type="PRINTS" id="PR00248">
    <property type="entry name" value="GPCRMGR"/>
</dbReference>
<dbReference type="InterPro" id="IPR000337">
    <property type="entry name" value="GPCR_3"/>
</dbReference>
<dbReference type="InterPro" id="IPR050726">
    <property type="entry name" value="mGluR"/>
</dbReference>
<evidence type="ECO:0000256" key="4">
    <source>
        <dbReference type="ARBA" id="ARBA00023136"/>
    </source>
</evidence>
<keyword evidence="3" id="KW-1133">Transmembrane helix</keyword>
<gene>
    <name evidence="8" type="ORF">CGI_10020308</name>
</gene>
<evidence type="ECO:0000256" key="6">
    <source>
        <dbReference type="ARBA" id="ARBA00023180"/>
    </source>
</evidence>
<dbReference type="SUPFAM" id="SSF53822">
    <property type="entry name" value="Periplasmic binding protein-like I"/>
    <property type="match status" value="2"/>
</dbReference>